<dbReference type="STRING" id="314278.NB231_16663"/>
<comment type="caution">
    <text evidence="2">The sequence shown here is derived from an EMBL/GenBank/DDBJ whole genome shotgun (WGS) entry which is preliminary data.</text>
</comment>
<proteinExistence type="predicted"/>
<feature type="transmembrane region" description="Helical" evidence="1">
    <location>
        <begin position="90"/>
        <end position="111"/>
    </location>
</feature>
<dbReference type="AlphaFoldDB" id="A4BMD3"/>
<dbReference type="EMBL" id="AAOF01000001">
    <property type="protein sequence ID" value="EAR23471.1"/>
    <property type="molecule type" value="Genomic_DNA"/>
</dbReference>
<organism evidence="2 3">
    <name type="scientific">Nitrococcus mobilis Nb-231</name>
    <dbReference type="NCBI Taxonomy" id="314278"/>
    <lineage>
        <taxon>Bacteria</taxon>
        <taxon>Pseudomonadati</taxon>
        <taxon>Pseudomonadota</taxon>
        <taxon>Gammaproteobacteria</taxon>
        <taxon>Chromatiales</taxon>
        <taxon>Ectothiorhodospiraceae</taxon>
        <taxon>Nitrococcus</taxon>
    </lineage>
</organism>
<keyword evidence="1" id="KW-1133">Transmembrane helix</keyword>
<gene>
    <name evidence="2" type="ORF">NB231_16663</name>
</gene>
<keyword evidence="1" id="KW-0812">Transmembrane</keyword>
<dbReference type="eggNOG" id="ENOG50336SW">
    <property type="taxonomic scope" value="Bacteria"/>
</dbReference>
<evidence type="ECO:0000313" key="2">
    <source>
        <dbReference type="EMBL" id="EAR23471.1"/>
    </source>
</evidence>
<feature type="transmembrane region" description="Helical" evidence="1">
    <location>
        <begin position="155"/>
        <end position="176"/>
    </location>
</feature>
<feature type="transmembrane region" description="Helical" evidence="1">
    <location>
        <begin position="20"/>
        <end position="37"/>
    </location>
</feature>
<name>A4BMD3_9GAMM</name>
<sequence length="188" mass="20073">MVPSSIKSLGTLWRLRRFRWIAVLSALAYWLAFLFAIQDLTVHARVGPVALTLADRAWELMFQPRGPFHFEPIALLQLPFLTWTFAPLNAATGAVLAALVGLNISLAWLAVSRPRACRARPAAGILAALPGLLAGSACCGPVLFIVLGLPISASVIGLFGMLVPAAVVLLVLALLFNLRRVDAQSALA</sequence>
<reference evidence="2 3" key="1">
    <citation type="submission" date="2006-02" db="EMBL/GenBank/DDBJ databases">
        <authorList>
            <person name="Waterbury J."/>
            <person name="Ferriera S."/>
            <person name="Johnson J."/>
            <person name="Kravitz S."/>
            <person name="Halpern A."/>
            <person name="Remington K."/>
            <person name="Beeson K."/>
            <person name="Tran B."/>
            <person name="Rogers Y.-H."/>
            <person name="Friedman R."/>
            <person name="Venter J.C."/>
        </authorList>
    </citation>
    <scope>NUCLEOTIDE SEQUENCE [LARGE SCALE GENOMIC DNA]</scope>
    <source>
        <strain evidence="2 3">Nb-231</strain>
    </source>
</reference>
<feature type="transmembrane region" description="Helical" evidence="1">
    <location>
        <begin position="123"/>
        <end position="149"/>
    </location>
</feature>
<evidence type="ECO:0000313" key="3">
    <source>
        <dbReference type="Proteomes" id="UP000003374"/>
    </source>
</evidence>
<dbReference type="Proteomes" id="UP000003374">
    <property type="component" value="Unassembled WGS sequence"/>
</dbReference>
<keyword evidence="3" id="KW-1185">Reference proteome</keyword>
<accession>A4BMD3</accession>
<protein>
    <submittedName>
        <fullName evidence="2">Uncharacterized protein</fullName>
    </submittedName>
</protein>
<dbReference type="HOGENOM" id="CLU_117968_0_0_6"/>
<keyword evidence="1" id="KW-0472">Membrane</keyword>
<evidence type="ECO:0000256" key="1">
    <source>
        <dbReference type="SAM" id="Phobius"/>
    </source>
</evidence>